<dbReference type="Proteomes" id="UP000199545">
    <property type="component" value="Unassembled WGS sequence"/>
</dbReference>
<dbReference type="STRING" id="46223.SAMN05421852_105116"/>
<sequence>MMAENIRYLLILDVESTCYENGQEPKHFFSEIIEVGAVVFDVEERKIVEEYQCFVKPVLFPQLSDFCKKLTTISQDQVDQGLSLFEAVRELSHLSLKYQALFCSWGYYDRRQFHSVCSRLKVPYPFSDQHISLKHAHRDFYHLKRKMGMKAALKYHGLSLDGTHHRGIDDARNIAKIVNQMLSDGWRI</sequence>
<protein>
    <submittedName>
        <fullName evidence="5">Inhibitor of the KinA pathway to sporulation, predicted exonuclease</fullName>
    </submittedName>
</protein>
<dbReference type="EMBL" id="FORR01000005">
    <property type="protein sequence ID" value="SFJ17301.1"/>
    <property type="molecule type" value="Genomic_DNA"/>
</dbReference>
<evidence type="ECO:0000256" key="3">
    <source>
        <dbReference type="ARBA" id="ARBA00022839"/>
    </source>
</evidence>
<dbReference type="SMART" id="SM00479">
    <property type="entry name" value="EXOIII"/>
    <property type="match status" value="1"/>
</dbReference>
<dbReference type="InterPro" id="IPR012337">
    <property type="entry name" value="RNaseH-like_sf"/>
</dbReference>
<dbReference type="PANTHER" id="PTHR23044">
    <property type="entry name" value="3'-5' EXONUCLEASE ERI1-RELATED"/>
    <property type="match status" value="1"/>
</dbReference>
<evidence type="ECO:0000256" key="1">
    <source>
        <dbReference type="ARBA" id="ARBA00022722"/>
    </source>
</evidence>
<proteinExistence type="predicted"/>
<keyword evidence="6" id="KW-1185">Reference proteome</keyword>
<dbReference type="InterPro" id="IPR036397">
    <property type="entry name" value="RNaseH_sf"/>
</dbReference>
<evidence type="ECO:0000313" key="6">
    <source>
        <dbReference type="Proteomes" id="UP000199545"/>
    </source>
</evidence>
<dbReference type="Gene3D" id="3.30.420.10">
    <property type="entry name" value="Ribonuclease H-like superfamily/Ribonuclease H"/>
    <property type="match status" value="1"/>
</dbReference>
<accession>A0A1I3P7D2</accession>
<gene>
    <name evidence="5" type="ORF">SAMN05421852_105116</name>
</gene>
<reference evidence="5 6" key="1">
    <citation type="submission" date="2016-10" db="EMBL/GenBank/DDBJ databases">
        <authorList>
            <person name="de Groot N.N."/>
        </authorList>
    </citation>
    <scope>NUCLEOTIDE SEQUENCE [LARGE SCALE GENOMIC DNA]</scope>
    <source>
        <strain evidence="5 6">DSM 44778</strain>
    </source>
</reference>
<dbReference type="Pfam" id="PF00929">
    <property type="entry name" value="RNase_T"/>
    <property type="match status" value="1"/>
</dbReference>
<dbReference type="InterPro" id="IPR051274">
    <property type="entry name" value="3-5_Exoribonuclease"/>
</dbReference>
<keyword evidence="3 5" id="KW-0269">Exonuclease</keyword>
<dbReference type="InterPro" id="IPR047201">
    <property type="entry name" value="ERI-1_3'hExo-like"/>
</dbReference>
<dbReference type="PANTHER" id="PTHR23044:SF61">
    <property type="entry name" value="3'-5' EXORIBONUCLEASE 1-RELATED"/>
    <property type="match status" value="1"/>
</dbReference>
<evidence type="ECO:0000256" key="2">
    <source>
        <dbReference type="ARBA" id="ARBA00022801"/>
    </source>
</evidence>
<dbReference type="GO" id="GO:0000175">
    <property type="term" value="F:3'-5'-RNA exonuclease activity"/>
    <property type="evidence" value="ECO:0007669"/>
    <property type="project" value="InterPro"/>
</dbReference>
<feature type="domain" description="Exonuclease" evidence="4">
    <location>
        <begin position="8"/>
        <end position="187"/>
    </location>
</feature>
<evidence type="ECO:0000259" key="4">
    <source>
        <dbReference type="SMART" id="SM00479"/>
    </source>
</evidence>
<dbReference type="InterPro" id="IPR013520">
    <property type="entry name" value="Ribonucl_H"/>
</dbReference>
<name>A0A1I3P7D2_9BACL</name>
<dbReference type="SUPFAM" id="SSF53098">
    <property type="entry name" value="Ribonuclease H-like"/>
    <property type="match status" value="1"/>
</dbReference>
<dbReference type="RefSeq" id="WP_245739772.1">
    <property type="nucleotide sequence ID" value="NZ_FORR01000005.1"/>
</dbReference>
<keyword evidence="2" id="KW-0378">Hydrolase</keyword>
<organism evidence="5 6">
    <name type="scientific">Thermoflavimicrobium dichotomicum</name>
    <dbReference type="NCBI Taxonomy" id="46223"/>
    <lineage>
        <taxon>Bacteria</taxon>
        <taxon>Bacillati</taxon>
        <taxon>Bacillota</taxon>
        <taxon>Bacilli</taxon>
        <taxon>Bacillales</taxon>
        <taxon>Thermoactinomycetaceae</taxon>
        <taxon>Thermoflavimicrobium</taxon>
    </lineage>
</organism>
<dbReference type="AlphaFoldDB" id="A0A1I3P7D2"/>
<dbReference type="CDD" id="cd06133">
    <property type="entry name" value="ERI-1_3'hExo_like"/>
    <property type="match status" value="1"/>
</dbReference>
<dbReference type="GO" id="GO:0003676">
    <property type="term" value="F:nucleic acid binding"/>
    <property type="evidence" value="ECO:0007669"/>
    <property type="project" value="InterPro"/>
</dbReference>
<keyword evidence="1" id="KW-0540">Nuclease</keyword>
<evidence type="ECO:0000313" key="5">
    <source>
        <dbReference type="EMBL" id="SFJ17301.1"/>
    </source>
</evidence>